<dbReference type="EMBL" id="NMUH01000826">
    <property type="protein sequence ID" value="MQL85392.1"/>
    <property type="molecule type" value="Genomic_DNA"/>
</dbReference>
<reference evidence="1" key="1">
    <citation type="submission" date="2017-07" db="EMBL/GenBank/DDBJ databases">
        <title>Taro Niue Genome Assembly and Annotation.</title>
        <authorList>
            <person name="Atibalentja N."/>
            <person name="Keating K."/>
            <person name="Fields C.J."/>
        </authorList>
    </citation>
    <scope>NUCLEOTIDE SEQUENCE</scope>
    <source>
        <strain evidence="1">Niue_2</strain>
        <tissue evidence="1">Leaf</tissue>
    </source>
</reference>
<sequence>MIIQKRNYETVGGHSRKKDREVFFLFTPPLQGRPVLSSVSALHLHHHLLLLLFLSSFSYFFPERLRVHSVLPLFFPSSHAFSLRPPLNSSAALLRGGVRPIGIDAETSEL</sequence>
<evidence type="ECO:0000313" key="2">
    <source>
        <dbReference type="Proteomes" id="UP000652761"/>
    </source>
</evidence>
<keyword evidence="2" id="KW-1185">Reference proteome</keyword>
<accession>A0A843UHE0</accession>
<protein>
    <submittedName>
        <fullName evidence="1">Uncharacterized protein</fullName>
    </submittedName>
</protein>
<evidence type="ECO:0000313" key="1">
    <source>
        <dbReference type="EMBL" id="MQL85392.1"/>
    </source>
</evidence>
<dbReference type="Proteomes" id="UP000652761">
    <property type="component" value="Unassembled WGS sequence"/>
</dbReference>
<organism evidence="1 2">
    <name type="scientific">Colocasia esculenta</name>
    <name type="common">Wild taro</name>
    <name type="synonym">Arum esculentum</name>
    <dbReference type="NCBI Taxonomy" id="4460"/>
    <lineage>
        <taxon>Eukaryota</taxon>
        <taxon>Viridiplantae</taxon>
        <taxon>Streptophyta</taxon>
        <taxon>Embryophyta</taxon>
        <taxon>Tracheophyta</taxon>
        <taxon>Spermatophyta</taxon>
        <taxon>Magnoliopsida</taxon>
        <taxon>Liliopsida</taxon>
        <taxon>Araceae</taxon>
        <taxon>Aroideae</taxon>
        <taxon>Colocasieae</taxon>
        <taxon>Colocasia</taxon>
    </lineage>
</organism>
<name>A0A843UHE0_COLES</name>
<gene>
    <name evidence="1" type="ORF">Taro_017929</name>
</gene>
<comment type="caution">
    <text evidence="1">The sequence shown here is derived from an EMBL/GenBank/DDBJ whole genome shotgun (WGS) entry which is preliminary data.</text>
</comment>
<dbReference type="AlphaFoldDB" id="A0A843UHE0"/>
<proteinExistence type="predicted"/>